<proteinExistence type="predicted"/>
<evidence type="ECO:0000313" key="3">
    <source>
        <dbReference type="Proteomes" id="UP001580407"/>
    </source>
</evidence>
<dbReference type="InterPro" id="IPR011008">
    <property type="entry name" value="Dimeric_a/b-barrel"/>
</dbReference>
<dbReference type="Pfam" id="PF03992">
    <property type="entry name" value="ABM"/>
    <property type="match status" value="1"/>
</dbReference>
<dbReference type="InterPro" id="IPR007138">
    <property type="entry name" value="ABM_dom"/>
</dbReference>
<sequence length="100" mass="11197">MIIIAGHVYVNPDELEAFVSEARATIPDALVADGCLFFSCAIDDPEEGSMIMLERWRDQEALSAYLATPKVEALFAKWGSKMRNEVRKFDASNERAPMEV</sequence>
<gene>
    <name evidence="2" type="ORF">ACE3NQ_11490</name>
</gene>
<accession>A0ABV5B7R2</accession>
<keyword evidence="2" id="KW-0503">Monooxygenase</keyword>
<keyword evidence="2" id="KW-0560">Oxidoreductase</keyword>
<name>A0ABV5B7R2_9BACL</name>
<dbReference type="Proteomes" id="UP001580407">
    <property type="component" value="Unassembled WGS sequence"/>
</dbReference>
<protein>
    <submittedName>
        <fullName evidence="2">Quinol monooxygenase</fullName>
        <ecNumber evidence="2">1.-.-.-</ecNumber>
    </submittedName>
</protein>
<comment type="caution">
    <text evidence="2">The sequence shown here is derived from an EMBL/GenBank/DDBJ whole genome shotgun (WGS) entry which is preliminary data.</text>
</comment>
<dbReference type="Gene3D" id="3.30.70.100">
    <property type="match status" value="1"/>
</dbReference>
<organism evidence="2 3">
    <name type="scientific">Paenibacillus terreus</name>
    <dbReference type="NCBI Taxonomy" id="1387834"/>
    <lineage>
        <taxon>Bacteria</taxon>
        <taxon>Bacillati</taxon>
        <taxon>Bacillota</taxon>
        <taxon>Bacilli</taxon>
        <taxon>Bacillales</taxon>
        <taxon>Paenibacillaceae</taxon>
        <taxon>Paenibacillus</taxon>
    </lineage>
</organism>
<evidence type="ECO:0000313" key="2">
    <source>
        <dbReference type="EMBL" id="MFB5681537.1"/>
    </source>
</evidence>
<keyword evidence="3" id="KW-1185">Reference proteome</keyword>
<evidence type="ECO:0000259" key="1">
    <source>
        <dbReference type="PROSITE" id="PS51725"/>
    </source>
</evidence>
<reference evidence="2 3" key="1">
    <citation type="submission" date="2024-09" db="EMBL/GenBank/DDBJ databases">
        <authorList>
            <person name="Ruan L."/>
        </authorList>
    </citation>
    <scope>NUCLEOTIDE SEQUENCE [LARGE SCALE GENOMIC DNA]</scope>
    <source>
        <strain evidence="2 3">D33</strain>
    </source>
</reference>
<dbReference type="EMBL" id="JBHILM010000011">
    <property type="protein sequence ID" value="MFB5681537.1"/>
    <property type="molecule type" value="Genomic_DNA"/>
</dbReference>
<dbReference type="PROSITE" id="PS51725">
    <property type="entry name" value="ABM"/>
    <property type="match status" value="1"/>
</dbReference>
<dbReference type="SUPFAM" id="SSF54909">
    <property type="entry name" value="Dimeric alpha+beta barrel"/>
    <property type="match status" value="1"/>
</dbReference>
<dbReference type="GO" id="GO:0004497">
    <property type="term" value="F:monooxygenase activity"/>
    <property type="evidence" value="ECO:0007669"/>
    <property type="project" value="UniProtKB-KW"/>
</dbReference>
<feature type="domain" description="ABM" evidence="1">
    <location>
        <begin position="2"/>
        <end position="95"/>
    </location>
</feature>
<dbReference type="EC" id="1.-.-.-" evidence="2"/>
<dbReference type="RefSeq" id="WP_375525324.1">
    <property type="nucleotide sequence ID" value="NZ_JBHILM010000011.1"/>
</dbReference>